<evidence type="ECO:0000313" key="10">
    <source>
        <dbReference type="Proteomes" id="UP001159428"/>
    </source>
</evidence>
<comment type="caution">
    <text evidence="9">The sequence shown here is derived from an EMBL/GenBank/DDBJ whole genome shotgun (WGS) entry which is preliminary data.</text>
</comment>
<organism evidence="9 10">
    <name type="scientific">Pocillopora meandrina</name>
    <dbReference type="NCBI Taxonomy" id="46732"/>
    <lineage>
        <taxon>Eukaryota</taxon>
        <taxon>Metazoa</taxon>
        <taxon>Cnidaria</taxon>
        <taxon>Anthozoa</taxon>
        <taxon>Hexacorallia</taxon>
        <taxon>Scleractinia</taxon>
        <taxon>Astrocoeniina</taxon>
        <taxon>Pocilloporidae</taxon>
        <taxon>Pocillopora</taxon>
    </lineage>
</organism>
<proteinExistence type="predicted"/>
<evidence type="ECO:0000256" key="2">
    <source>
        <dbReference type="ARBA" id="ARBA00022448"/>
    </source>
</evidence>
<evidence type="ECO:0000256" key="3">
    <source>
        <dbReference type="ARBA" id="ARBA00022475"/>
    </source>
</evidence>
<evidence type="ECO:0000256" key="8">
    <source>
        <dbReference type="SAM" id="Phobius"/>
    </source>
</evidence>
<evidence type="ECO:0000256" key="4">
    <source>
        <dbReference type="ARBA" id="ARBA00022692"/>
    </source>
</evidence>
<reference evidence="9 10" key="1">
    <citation type="submission" date="2022-05" db="EMBL/GenBank/DDBJ databases">
        <authorList>
            <consortium name="Genoscope - CEA"/>
            <person name="William W."/>
        </authorList>
    </citation>
    <scope>NUCLEOTIDE SEQUENCE [LARGE SCALE GENOMIC DNA]</scope>
</reference>
<dbReference type="AlphaFoldDB" id="A0AAU9XVZ0"/>
<evidence type="ECO:0000256" key="6">
    <source>
        <dbReference type="ARBA" id="ARBA00023136"/>
    </source>
</evidence>
<comment type="subcellular location">
    <subcellularLocation>
        <location evidence="1">Cell membrane</location>
        <topology evidence="1">Multi-pass membrane protein</topology>
    </subcellularLocation>
</comment>
<dbReference type="PANTHER" id="PTHR21444">
    <property type="entry name" value="COILED-COIL DOMAIN-CONTAINING PROTEIN 180"/>
    <property type="match status" value="1"/>
</dbReference>
<evidence type="ECO:0000256" key="1">
    <source>
        <dbReference type="ARBA" id="ARBA00004651"/>
    </source>
</evidence>
<dbReference type="GO" id="GO:0034632">
    <property type="term" value="F:retinol transmembrane transporter activity"/>
    <property type="evidence" value="ECO:0007669"/>
    <property type="project" value="InterPro"/>
</dbReference>
<protein>
    <recommendedName>
        <fullName evidence="11">CSC1/OSCA1-like 7TM region domain-containing protein</fullName>
    </recommendedName>
</protein>
<keyword evidence="6 8" id="KW-0472">Membrane</keyword>
<keyword evidence="2" id="KW-0813">Transport</keyword>
<dbReference type="GO" id="GO:0038023">
    <property type="term" value="F:signaling receptor activity"/>
    <property type="evidence" value="ECO:0007669"/>
    <property type="project" value="InterPro"/>
</dbReference>
<feature type="transmembrane region" description="Helical" evidence="8">
    <location>
        <begin position="82"/>
        <end position="102"/>
    </location>
</feature>
<keyword evidence="7" id="KW-0675">Receptor</keyword>
<keyword evidence="3" id="KW-1003">Cell membrane</keyword>
<gene>
    <name evidence="9" type="ORF">PMEA_00029983</name>
</gene>
<evidence type="ECO:0000313" key="9">
    <source>
        <dbReference type="EMBL" id="CAH3157448.1"/>
    </source>
</evidence>
<evidence type="ECO:0000256" key="7">
    <source>
        <dbReference type="ARBA" id="ARBA00023170"/>
    </source>
</evidence>
<keyword evidence="5 8" id="KW-1133">Transmembrane helix</keyword>
<keyword evidence="4 8" id="KW-0812">Transmembrane</keyword>
<dbReference type="InterPro" id="IPR026612">
    <property type="entry name" value="STRA6-like"/>
</dbReference>
<sequence length="376" mass="41967">MKCHRDHMLQLYRGDRRLMQNVCLSPASYVGESLSYTGYQVAYAVIGFSVLSNLGFLLIFIPSNDKMIREFILSAAKGVVPTIVLSFISQVFQGVFLSRYAFRDREYPNFSVVIDNRRLFSIMSYAFVFLNAIVGISIGLLRIAKAMILGLFFFSRPDRPILMPGFQKWEKGFVAYLGFLQVLVAHRHPVVLMFCQLLIESNKATTSEEKRKQQENIESINSSWNWLIIQSVSPSVSRSVRQSVSKSVSQSVGSSESQSVGQSVSPSVSQCVSQVVNQSVSQSVNQAVSQSINQSVNQSLSQSVSQSVINLSACHLLNLPLCLSVFFSPTFVSCPSIIDNLNIIELFPRQSRGDYLTMFTEPDANNGWYDCTGAFE</sequence>
<dbReference type="PANTHER" id="PTHR21444:SF15">
    <property type="entry name" value="RECEPTOR FOR RETINOL UPTAKE STRA6"/>
    <property type="match status" value="1"/>
</dbReference>
<dbReference type="GO" id="GO:0005886">
    <property type="term" value="C:plasma membrane"/>
    <property type="evidence" value="ECO:0007669"/>
    <property type="project" value="UniProtKB-SubCell"/>
</dbReference>
<dbReference type="Proteomes" id="UP001159428">
    <property type="component" value="Unassembled WGS sequence"/>
</dbReference>
<feature type="transmembrane region" description="Helical" evidence="8">
    <location>
        <begin position="122"/>
        <end position="154"/>
    </location>
</feature>
<name>A0AAU9XVZ0_9CNID</name>
<accession>A0AAU9XVZ0</accession>
<dbReference type="Pfam" id="PF14752">
    <property type="entry name" value="RBP_receptor"/>
    <property type="match status" value="1"/>
</dbReference>
<evidence type="ECO:0008006" key="11">
    <source>
        <dbReference type="Google" id="ProtNLM"/>
    </source>
</evidence>
<dbReference type="GO" id="GO:0071939">
    <property type="term" value="P:vitamin A import into cell"/>
    <property type="evidence" value="ECO:0007669"/>
    <property type="project" value="TreeGrafter"/>
</dbReference>
<evidence type="ECO:0000256" key="5">
    <source>
        <dbReference type="ARBA" id="ARBA00022989"/>
    </source>
</evidence>
<dbReference type="EMBL" id="CALNXJ010000064">
    <property type="protein sequence ID" value="CAH3157448.1"/>
    <property type="molecule type" value="Genomic_DNA"/>
</dbReference>
<feature type="transmembrane region" description="Helical" evidence="8">
    <location>
        <begin position="41"/>
        <end position="61"/>
    </location>
</feature>
<keyword evidence="10" id="KW-1185">Reference proteome</keyword>